<dbReference type="NCBIfam" id="NF009151">
    <property type="entry name" value="PRK12497.1-5"/>
    <property type="match status" value="1"/>
</dbReference>
<dbReference type="InterPro" id="IPR011856">
    <property type="entry name" value="tRNA_endonuc-like_dom_sf"/>
</dbReference>
<organism evidence="3 4">
    <name type="scientific">Devosia yakushimensis</name>
    <dbReference type="NCBI Taxonomy" id="470028"/>
    <lineage>
        <taxon>Bacteria</taxon>
        <taxon>Pseudomonadati</taxon>
        <taxon>Pseudomonadota</taxon>
        <taxon>Alphaproteobacteria</taxon>
        <taxon>Hyphomicrobiales</taxon>
        <taxon>Devosiaceae</taxon>
        <taxon>Devosia</taxon>
    </lineage>
</organism>
<dbReference type="InterPro" id="IPR003509">
    <property type="entry name" value="UPF0102_YraN-like"/>
</dbReference>
<sequence>MPPSPSKPKSKARVSAQLGGHRGEALAAWFLRLKLYRIVETRYKTPVGEIDLIAERFGVTVFVEVKARRDAASQAETLEAINQQRIVRAAEYWLSRHPALAATPLRFDVIFLTPRRWPLHIRNAFGG</sequence>
<evidence type="ECO:0000313" key="4">
    <source>
        <dbReference type="Proteomes" id="UP001161406"/>
    </source>
</evidence>
<reference evidence="3" key="1">
    <citation type="journal article" date="2014" name="Int. J. Syst. Evol. Microbiol.">
        <title>Complete genome of a new Firmicutes species belonging to the dominant human colonic microbiota ('Ruminococcus bicirculans') reveals two chromosomes and a selective capacity to utilize plant glucans.</title>
        <authorList>
            <consortium name="NISC Comparative Sequencing Program"/>
            <person name="Wegmann U."/>
            <person name="Louis P."/>
            <person name="Goesmann A."/>
            <person name="Henrissat B."/>
            <person name="Duncan S.H."/>
            <person name="Flint H.J."/>
        </authorList>
    </citation>
    <scope>NUCLEOTIDE SEQUENCE</scope>
    <source>
        <strain evidence="3">NBRC 103855</strain>
    </source>
</reference>
<proteinExistence type="inferred from homology"/>
<gene>
    <name evidence="3" type="ORF">GCM10007913_42140</name>
</gene>
<dbReference type="RefSeq" id="WP_284394123.1">
    <property type="nucleotide sequence ID" value="NZ_BSNG01000004.1"/>
</dbReference>
<dbReference type="Gene3D" id="3.40.1350.10">
    <property type="match status" value="1"/>
</dbReference>
<dbReference type="HAMAP" id="MF_00048">
    <property type="entry name" value="UPF0102"/>
    <property type="match status" value="1"/>
</dbReference>
<dbReference type="SUPFAM" id="SSF52980">
    <property type="entry name" value="Restriction endonuclease-like"/>
    <property type="match status" value="1"/>
</dbReference>
<dbReference type="PANTHER" id="PTHR34039">
    <property type="entry name" value="UPF0102 PROTEIN YRAN"/>
    <property type="match status" value="1"/>
</dbReference>
<comment type="caution">
    <text evidence="3">The sequence shown here is derived from an EMBL/GenBank/DDBJ whole genome shotgun (WGS) entry which is preliminary data.</text>
</comment>
<reference evidence="3" key="2">
    <citation type="submission" date="2023-01" db="EMBL/GenBank/DDBJ databases">
        <title>Draft genome sequence of Devosia yakushimensis strain NBRC 103855.</title>
        <authorList>
            <person name="Sun Q."/>
            <person name="Mori K."/>
        </authorList>
    </citation>
    <scope>NUCLEOTIDE SEQUENCE</scope>
    <source>
        <strain evidence="3">NBRC 103855</strain>
    </source>
</reference>
<evidence type="ECO:0000256" key="1">
    <source>
        <dbReference type="ARBA" id="ARBA00006738"/>
    </source>
</evidence>
<accession>A0ABQ5UNG4</accession>
<dbReference type="Proteomes" id="UP001161406">
    <property type="component" value="Unassembled WGS sequence"/>
</dbReference>
<comment type="similarity">
    <text evidence="1 2">Belongs to the UPF0102 family.</text>
</comment>
<dbReference type="InterPro" id="IPR011335">
    <property type="entry name" value="Restrct_endonuc-II-like"/>
</dbReference>
<dbReference type="EMBL" id="BSNG01000004">
    <property type="protein sequence ID" value="GLQ12281.1"/>
    <property type="molecule type" value="Genomic_DNA"/>
</dbReference>
<dbReference type="Pfam" id="PF02021">
    <property type="entry name" value="UPF0102"/>
    <property type="match status" value="1"/>
</dbReference>
<protein>
    <recommendedName>
        <fullName evidence="2">UPF0102 protein GCM10007913_42140</fullName>
    </recommendedName>
</protein>
<evidence type="ECO:0000256" key="2">
    <source>
        <dbReference type="HAMAP-Rule" id="MF_00048"/>
    </source>
</evidence>
<evidence type="ECO:0000313" key="3">
    <source>
        <dbReference type="EMBL" id="GLQ12281.1"/>
    </source>
</evidence>
<name>A0ABQ5UNG4_9HYPH</name>
<dbReference type="PANTHER" id="PTHR34039:SF1">
    <property type="entry name" value="UPF0102 PROTEIN YRAN"/>
    <property type="match status" value="1"/>
</dbReference>
<keyword evidence="4" id="KW-1185">Reference proteome</keyword>